<protein>
    <recommendedName>
        <fullName evidence="1">Ribosomal RNA large subunit methyltransferase K/L-like methyltransferase domain-containing protein</fullName>
    </recommendedName>
</protein>
<gene>
    <name evidence="2" type="ORF">Pcinc_023556</name>
</gene>
<dbReference type="PANTHER" id="PTHR14911:SF1">
    <property type="entry name" value="THUMP DOMAIN-CONTAINING PROTEIN 2"/>
    <property type="match status" value="1"/>
</dbReference>
<dbReference type="InterPro" id="IPR029063">
    <property type="entry name" value="SAM-dependent_MTases_sf"/>
</dbReference>
<dbReference type="SUPFAM" id="SSF53335">
    <property type="entry name" value="S-adenosyl-L-methionine-dependent methyltransferases"/>
    <property type="match status" value="1"/>
</dbReference>
<evidence type="ECO:0000313" key="2">
    <source>
        <dbReference type="EMBL" id="KAK3871290.1"/>
    </source>
</evidence>
<dbReference type="CDD" id="cd02440">
    <property type="entry name" value="AdoMet_MTases"/>
    <property type="match status" value="1"/>
</dbReference>
<dbReference type="AlphaFoldDB" id="A0AAE1FBU6"/>
<dbReference type="Proteomes" id="UP001286313">
    <property type="component" value="Unassembled WGS sequence"/>
</dbReference>
<comment type="caution">
    <text evidence="2">The sequence shown here is derived from an EMBL/GenBank/DDBJ whole genome shotgun (WGS) entry which is preliminary data.</text>
</comment>
<dbReference type="Pfam" id="PF01170">
    <property type="entry name" value="UPF0020"/>
    <property type="match status" value="1"/>
</dbReference>
<evidence type="ECO:0000259" key="1">
    <source>
        <dbReference type="Pfam" id="PF01170"/>
    </source>
</evidence>
<reference evidence="2" key="1">
    <citation type="submission" date="2023-10" db="EMBL/GenBank/DDBJ databases">
        <title>Genome assemblies of two species of porcelain crab, Petrolisthes cinctipes and Petrolisthes manimaculis (Anomura: Porcellanidae).</title>
        <authorList>
            <person name="Angst P."/>
        </authorList>
    </citation>
    <scope>NUCLEOTIDE SEQUENCE</scope>
    <source>
        <strain evidence="2">PB745_01</strain>
        <tissue evidence="2">Gill</tissue>
    </source>
</reference>
<organism evidence="2 3">
    <name type="scientific">Petrolisthes cinctipes</name>
    <name type="common">Flat porcelain crab</name>
    <dbReference type="NCBI Taxonomy" id="88211"/>
    <lineage>
        <taxon>Eukaryota</taxon>
        <taxon>Metazoa</taxon>
        <taxon>Ecdysozoa</taxon>
        <taxon>Arthropoda</taxon>
        <taxon>Crustacea</taxon>
        <taxon>Multicrustacea</taxon>
        <taxon>Malacostraca</taxon>
        <taxon>Eumalacostraca</taxon>
        <taxon>Eucarida</taxon>
        <taxon>Decapoda</taxon>
        <taxon>Pleocyemata</taxon>
        <taxon>Anomura</taxon>
        <taxon>Galatheoidea</taxon>
        <taxon>Porcellanidae</taxon>
        <taxon>Petrolisthes</taxon>
    </lineage>
</organism>
<dbReference type="EMBL" id="JAWQEG010002538">
    <property type="protein sequence ID" value="KAK3871290.1"/>
    <property type="molecule type" value="Genomic_DNA"/>
</dbReference>
<keyword evidence="3" id="KW-1185">Reference proteome</keyword>
<dbReference type="GO" id="GO:0043527">
    <property type="term" value="C:tRNA methyltransferase complex"/>
    <property type="evidence" value="ECO:0007669"/>
    <property type="project" value="UniProtKB-ARBA"/>
</dbReference>
<dbReference type="GO" id="GO:0030488">
    <property type="term" value="P:tRNA methylation"/>
    <property type="evidence" value="ECO:0007669"/>
    <property type="project" value="TreeGrafter"/>
</dbReference>
<feature type="domain" description="Ribosomal RNA large subunit methyltransferase K/L-like methyltransferase" evidence="1">
    <location>
        <begin position="467"/>
        <end position="602"/>
    </location>
</feature>
<dbReference type="PANTHER" id="PTHR14911">
    <property type="entry name" value="THUMP DOMAIN-CONTAINING"/>
    <property type="match status" value="1"/>
</dbReference>
<name>A0AAE1FBU6_PETCI</name>
<accession>A0AAE1FBU6</accession>
<proteinExistence type="predicted"/>
<evidence type="ECO:0000313" key="3">
    <source>
        <dbReference type="Proteomes" id="UP001286313"/>
    </source>
</evidence>
<dbReference type="GO" id="GO:0016423">
    <property type="term" value="F:tRNA (guanine) methyltransferase activity"/>
    <property type="evidence" value="ECO:0007669"/>
    <property type="project" value="TreeGrafter"/>
</dbReference>
<dbReference type="InterPro" id="IPR000241">
    <property type="entry name" value="RlmKL-like_Mtase"/>
</dbReference>
<sequence length="651" mass="72474">MPSISSLLTYCGYIWVHLGRTETVGELSTNDNNLTTVLYKYLLSFLPPHFRDNSKTVMEGRTMGTAELFVTCGRGVDLFAMKEINEKIPNVTNVKTLGEGKLAFTIRNIDLLESHGCKLTGRTATCVGNEAEGATDIGDKTTEEHSLPNNYLQKRTTCVTTKEEDFLYVSAVAPVFQLKLVERLFLLLYCEDVEGHYGSPGKLSNPNDVATHSTILTTCEEKLTGAVERINWGEVSHKVGLLRDHHASTISPRVMCQGPGTCPCLTNASNAFQQHHHQNKRKLTCPTYSKSKIVIIDNFLHQPSPSCDKVEMCRKLADENGTTIENSVYGSVVPNMNEEYRVNKNHHISVEETNSVSGMQEHSLSKGQQEHVNLKAVKEEESPAQKHSDENDGEKKSFRVSCRISGFYKTVLQKNWLNQTVIKILKKETLWSVNWREPLIDLYINITDSHFIIGVTLTPRPLSLRAYAPHLTLRSTLAYLVACLAQIPPGSTVLDPMCGGGTILLEAATSFDVDHLIASDVNLEQLQVAKCNLRTLYSPVSFLQASAIALPLHSSSVDIVLCDFPFGRKHKVKEEDSDLLIRVLKEMSRLLVCGGCAVFLLSPRQHHYLIHAPNATLQAQGLPLQHKDSHMVSMGETYANLTIFTREERAS</sequence>
<dbReference type="Gene3D" id="3.40.50.150">
    <property type="entry name" value="Vaccinia Virus protein VP39"/>
    <property type="match status" value="1"/>
</dbReference>